<dbReference type="AlphaFoldDB" id="A0A9W6Z0I9"/>
<dbReference type="Gene3D" id="3.40.640.10">
    <property type="entry name" value="Type I PLP-dependent aspartate aminotransferase-like (Major domain)"/>
    <property type="match status" value="1"/>
</dbReference>
<dbReference type="GO" id="GO:0030170">
    <property type="term" value="F:pyridoxal phosphate binding"/>
    <property type="evidence" value="ECO:0007669"/>
    <property type="project" value="InterPro"/>
</dbReference>
<organism evidence="3 4">
    <name type="scientific">Ambrosiozyma monospora</name>
    <name type="common">Yeast</name>
    <name type="synonym">Endomycopsis monosporus</name>
    <dbReference type="NCBI Taxonomy" id="43982"/>
    <lineage>
        <taxon>Eukaryota</taxon>
        <taxon>Fungi</taxon>
        <taxon>Dikarya</taxon>
        <taxon>Ascomycota</taxon>
        <taxon>Saccharomycotina</taxon>
        <taxon>Pichiomycetes</taxon>
        <taxon>Pichiales</taxon>
        <taxon>Pichiaceae</taxon>
        <taxon>Ambrosiozyma</taxon>
    </lineage>
</organism>
<dbReference type="Pfam" id="PF03476">
    <property type="entry name" value="MOSC_N"/>
    <property type="match status" value="1"/>
</dbReference>
<reference evidence="3" key="1">
    <citation type="submission" date="2023-04" db="EMBL/GenBank/DDBJ databases">
        <title>Ambrosiozyma monospora NBRC 1965.</title>
        <authorList>
            <person name="Ichikawa N."/>
            <person name="Sato H."/>
            <person name="Tonouchi N."/>
        </authorList>
    </citation>
    <scope>NUCLEOTIDE SEQUENCE</scope>
    <source>
        <strain evidence="3">NBRC 1965</strain>
    </source>
</reference>
<dbReference type="SUPFAM" id="SSF141673">
    <property type="entry name" value="MOSC N-terminal domain-like"/>
    <property type="match status" value="1"/>
</dbReference>
<dbReference type="InterPro" id="IPR015422">
    <property type="entry name" value="PyrdxlP-dep_Trfase_small"/>
</dbReference>
<dbReference type="InterPro" id="IPR000192">
    <property type="entry name" value="Aminotrans_V_dom"/>
</dbReference>
<evidence type="ECO:0000259" key="2">
    <source>
        <dbReference type="PROSITE" id="PS51340"/>
    </source>
</evidence>
<dbReference type="EMBL" id="BSXU01003619">
    <property type="protein sequence ID" value="GMG40248.1"/>
    <property type="molecule type" value="Genomic_DNA"/>
</dbReference>
<accession>A0A9W6Z0I9</accession>
<name>A0A9W6Z0I9_AMBMO</name>
<dbReference type="Proteomes" id="UP001165063">
    <property type="component" value="Unassembled WGS sequence"/>
</dbReference>
<dbReference type="Gene3D" id="3.90.1150.10">
    <property type="entry name" value="Aspartate Aminotransferase, domain 1"/>
    <property type="match status" value="1"/>
</dbReference>
<gene>
    <name evidence="3" type="ORF">Amon01_000601700</name>
</gene>
<evidence type="ECO:0000313" key="4">
    <source>
        <dbReference type="Proteomes" id="UP001165063"/>
    </source>
</evidence>
<dbReference type="PANTHER" id="PTHR14237:SF80">
    <property type="entry name" value="MOLYBDENUM COFACTOR SULFURASE"/>
    <property type="match status" value="1"/>
</dbReference>
<keyword evidence="1" id="KW-0501">Molybdenum cofactor biosynthesis</keyword>
<dbReference type="PROSITE" id="PS51340">
    <property type="entry name" value="MOSC"/>
    <property type="match status" value="1"/>
</dbReference>
<dbReference type="PANTHER" id="PTHR14237">
    <property type="entry name" value="MOLYBDOPTERIN COFACTOR SULFURASE MOSC"/>
    <property type="match status" value="1"/>
</dbReference>
<dbReference type="InterPro" id="IPR005302">
    <property type="entry name" value="MoCF_Sase_C"/>
</dbReference>
<proteinExistence type="predicted"/>
<dbReference type="GO" id="GO:0008265">
    <property type="term" value="F:molybdenum cofactor sulfurtransferase activity"/>
    <property type="evidence" value="ECO:0007669"/>
    <property type="project" value="TreeGrafter"/>
</dbReference>
<protein>
    <submittedName>
        <fullName evidence="3">Unnamed protein product</fullName>
    </submittedName>
</protein>
<feature type="domain" description="MOSC" evidence="2">
    <location>
        <begin position="586"/>
        <end position="731"/>
    </location>
</feature>
<dbReference type="InterPro" id="IPR005303">
    <property type="entry name" value="MOCOS_middle"/>
</dbReference>
<sequence>MIMKTKTTATNTPQKEQGNKPLTCILPCPYPQPVEAIRETEYPHMKDNIYLDHAGITMYSKKLLTRTTEALLTNLYANPHSQSSSSKNTTDLIDRTRLKALDLFKCDPLVYDISFTLNSTQAIKILSTCIKDTFGQFDYYYHIHGHTSIVGVRGISEKFQSFDDPHELTTLNDQTPKLVAWTGQSNLNGARFPIKEWQNLIKNQNKEINFTLLDMASLSTTSPPDLSDSENSPDFAVVSFHKMFGMPDIGGLIFKKDISERLFTNRKYFGGGTVDAVSGNDDFNVFKTQLHSVIEDGTLPMHSILQLSIAIDTHLEIFGSFENIKIYTRDLTKYMLDELRGLKYGNGNRMIEMYNAETENRGPIVAFSLLDEMGNYSGYYNFEQVSSLQCISFRTGTVCNPGGVQTILGRTTKDIVGDYKKGHKCGDRMDIMNGKPTGVIRVSVGAMTLRSEIDCLVQSIRDFMETQKTNWDANVSKTAESELRIQEIVVYPLKSCRGYSVPRGVKWPITENGLLYDREFVLLNLLDGKPMLLKHHKKMCFLKPIVDFENETITIVNTQNQDSLKLNIDMKSYQTKIIGKFIAMDEKVVGKFFQNLLDVPCTIAKSASQSSVHNKSALLLTNLTSLQELTPDMSLIERFRSNIVVKTQSSFEEDQWHLLKSKSTNAVFEKMCDCDRCHMITITSKGSIDPSLFLGLAKKRKFGGRVYFGINMNMAGLGSGFIETGEVFISLKNSL</sequence>
<evidence type="ECO:0000256" key="1">
    <source>
        <dbReference type="ARBA" id="ARBA00023150"/>
    </source>
</evidence>
<dbReference type="GO" id="GO:0006777">
    <property type="term" value="P:Mo-molybdopterin cofactor biosynthetic process"/>
    <property type="evidence" value="ECO:0007669"/>
    <property type="project" value="UniProtKB-KW"/>
</dbReference>
<evidence type="ECO:0000313" key="3">
    <source>
        <dbReference type="EMBL" id="GMG40248.1"/>
    </source>
</evidence>
<dbReference type="Pfam" id="PF00266">
    <property type="entry name" value="Aminotran_5"/>
    <property type="match status" value="1"/>
</dbReference>
<keyword evidence="4" id="KW-1185">Reference proteome</keyword>
<dbReference type="InterPro" id="IPR015421">
    <property type="entry name" value="PyrdxlP-dep_Trfase_major"/>
</dbReference>
<dbReference type="InterPro" id="IPR015424">
    <property type="entry name" value="PyrdxlP-dep_Trfase"/>
</dbReference>
<dbReference type="GO" id="GO:0030151">
    <property type="term" value="F:molybdenum ion binding"/>
    <property type="evidence" value="ECO:0007669"/>
    <property type="project" value="InterPro"/>
</dbReference>
<dbReference type="OrthoDB" id="10264306at2759"/>
<comment type="caution">
    <text evidence="3">The sequence shown here is derived from an EMBL/GenBank/DDBJ whole genome shotgun (WGS) entry which is preliminary data.</text>
</comment>
<dbReference type="Pfam" id="PF03473">
    <property type="entry name" value="MOSC"/>
    <property type="match status" value="1"/>
</dbReference>
<dbReference type="SUPFAM" id="SSF53383">
    <property type="entry name" value="PLP-dependent transferases"/>
    <property type="match status" value="1"/>
</dbReference>